<accession>A0A1J0A511</accession>
<organism evidence="1 2">
    <name type="scientific">Vagococcus teuberi</name>
    <dbReference type="NCBI Taxonomy" id="519472"/>
    <lineage>
        <taxon>Bacteria</taxon>
        <taxon>Bacillati</taxon>
        <taxon>Bacillota</taxon>
        <taxon>Bacilli</taxon>
        <taxon>Lactobacillales</taxon>
        <taxon>Enterococcaceae</taxon>
        <taxon>Vagococcus</taxon>
    </lineage>
</organism>
<keyword evidence="2" id="KW-1185">Reference proteome</keyword>
<dbReference type="STRING" id="519472.BHY08_03735"/>
<dbReference type="OrthoDB" id="2200275at2"/>
<dbReference type="RefSeq" id="WP_071456604.1">
    <property type="nucleotide sequence ID" value="NZ_CABJEN010000003.1"/>
</dbReference>
<reference evidence="1 2" key="1">
    <citation type="submission" date="2016-09" db="EMBL/GenBank/DDBJ databases">
        <title>Vagococcus teuberi sp. nov., isolated from the Malian artisanal sour milk fene.</title>
        <authorList>
            <person name="Wullschleger S."/>
            <person name="Seifert C."/>
            <person name="Baumgartner S."/>
            <person name="Lacroix C."/>
            <person name="Bonfoh B."/>
            <person name="Stevens M.J."/>
            <person name="Meile L."/>
        </authorList>
    </citation>
    <scope>NUCLEOTIDE SEQUENCE [LARGE SCALE GENOMIC DNA]</scope>
    <source>
        <strain evidence="1 2">DSM 21459</strain>
    </source>
</reference>
<protein>
    <recommendedName>
        <fullName evidence="3">Nudix hydrolase domain-containing protein</fullName>
    </recommendedName>
</protein>
<sequence>MNQQFRILIWIEHNNHLLVTTSKTGEKQLLEVSPNYAETTLEAIERYGEEILDLHFDVVNFVDLIEQTTHEHFNQTETLFLYRASLKKDEILPKLTHSQIIYWLPISKAEEIVSSQLVSKMTKK</sequence>
<evidence type="ECO:0008006" key="3">
    <source>
        <dbReference type="Google" id="ProtNLM"/>
    </source>
</evidence>
<gene>
    <name evidence="1" type="ORF">BHY08_03735</name>
</gene>
<proteinExistence type="predicted"/>
<evidence type="ECO:0000313" key="1">
    <source>
        <dbReference type="EMBL" id="APB31022.1"/>
    </source>
</evidence>
<name>A0A1J0A511_9ENTE</name>
<dbReference type="KEGG" id="vte:BHY08_03735"/>
<dbReference type="AlphaFoldDB" id="A0A1J0A511"/>
<dbReference type="Proteomes" id="UP000191200">
    <property type="component" value="Chromosome"/>
</dbReference>
<evidence type="ECO:0000313" key="2">
    <source>
        <dbReference type="Proteomes" id="UP000191200"/>
    </source>
</evidence>
<dbReference type="EMBL" id="CP017267">
    <property type="protein sequence ID" value="APB31022.1"/>
    <property type="molecule type" value="Genomic_DNA"/>
</dbReference>